<dbReference type="AlphaFoldDB" id="A0A7K0DS27"/>
<evidence type="ECO:0000313" key="3">
    <source>
        <dbReference type="EMBL" id="MQY28357.1"/>
    </source>
</evidence>
<keyword evidence="2" id="KW-0812">Transmembrane</keyword>
<feature type="region of interest" description="Disordered" evidence="1">
    <location>
        <begin position="41"/>
        <end position="64"/>
    </location>
</feature>
<feature type="transmembrane region" description="Helical" evidence="2">
    <location>
        <begin position="6"/>
        <end position="26"/>
    </location>
</feature>
<gene>
    <name evidence="3" type="ORF">NRB56_39410</name>
</gene>
<name>A0A7K0DS27_9NOCA</name>
<reference evidence="3 4" key="1">
    <citation type="submission" date="2019-10" db="EMBL/GenBank/DDBJ databases">
        <title>Nocardia macrotermitis sp. nov. and Nocardia aurantia sp. nov., isolated from the gut of fungus growing-termite Macrotermes natalensis.</title>
        <authorList>
            <person name="Benndorf R."/>
            <person name="Schwitalla J."/>
            <person name="Martin K."/>
            <person name="De Beer W."/>
            <person name="Kaster A.-K."/>
            <person name="Vollmers J."/>
            <person name="Poulsen M."/>
            <person name="Beemelmanns C."/>
        </authorList>
    </citation>
    <scope>NUCLEOTIDE SEQUENCE [LARGE SCALE GENOMIC DNA]</scope>
    <source>
        <strain evidence="3 4">RB56</strain>
    </source>
</reference>
<comment type="caution">
    <text evidence="3">The sequence shown here is derived from an EMBL/GenBank/DDBJ whole genome shotgun (WGS) entry which is preliminary data.</text>
</comment>
<accession>A0A7K0DS27</accession>
<dbReference type="Proteomes" id="UP000431401">
    <property type="component" value="Unassembled WGS sequence"/>
</dbReference>
<organism evidence="3 4">
    <name type="scientific">Nocardia aurantia</name>
    <dbReference type="NCBI Taxonomy" id="2585199"/>
    <lineage>
        <taxon>Bacteria</taxon>
        <taxon>Bacillati</taxon>
        <taxon>Actinomycetota</taxon>
        <taxon>Actinomycetes</taxon>
        <taxon>Mycobacteriales</taxon>
        <taxon>Nocardiaceae</taxon>
        <taxon>Nocardia</taxon>
    </lineage>
</organism>
<evidence type="ECO:0000256" key="1">
    <source>
        <dbReference type="SAM" id="MobiDB-lite"/>
    </source>
</evidence>
<proteinExistence type="predicted"/>
<dbReference type="OrthoDB" id="7502542at2"/>
<sequence>MSTVVIVVVIVVVVAAVLAVAAQPMLRRRRLRERFGPEYDRTVTESGDRRTAERELAERERRHSELDLRELSDDQRQRYTTRWTEVQERFVDDPEAALQDADQLIVSVMAERGYPTEDFDQQVADLSVEHAEPVGRYRVAHEIATRSDGNGVSTEDMRTAIVHYRDLFQDLLNGDTSNEKATRS</sequence>
<evidence type="ECO:0000313" key="4">
    <source>
        <dbReference type="Proteomes" id="UP000431401"/>
    </source>
</evidence>
<keyword evidence="2" id="KW-0472">Membrane</keyword>
<evidence type="ECO:0008006" key="5">
    <source>
        <dbReference type="Google" id="ProtNLM"/>
    </source>
</evidence>
<protein>
    <recommendedName>
        <fullName evidence="5">Secreted protein</fullName>
    </recommendedName>
</protein>
<keyword evidence="4" id="KW-1185">Reference proteome</keyword>
<dbReference type="RefSeq" id="WP_153344217.1">
    <property type="nucleotide sequence ID" value="NZ_WEGI01000008.1"/>
</dbReference>
<evidence type="ECO:0000256" key="2">
    <source>
        <dbReference type="SAM" id="Phobius"/>
    </source>
</evidence>
<dbReference type="EMBL" id="WEGI01000008">
    <property type="protein sequence ID" value="MQY28357.1"/>
    <property type="molecule type" value="Genomic_DNA"/>
</dbReference>
<keyword evidence="2" id="KW-1133">Transmembrane helix</keyword>